<evidence type="ECO:0008006" key="3">
    <source>
        <dbReference type="Google" id="ProtNLM"/>
    </source>
</evidence>
<dbReference type="Gene3D" id="2.60.40.10">
    <property type="entry name" value="Immunoglobulins"/>
    <property type="match status" value="1"/>
</dbReference>
<proteinExistence type="predicted"/>
<reference evidence="1 2" key="1">
    <citation type="submission" date="2024-11" db="EMBL/GenBank/DDBJ databases">
        <title>Chromosome-level genome assembly of the freshwater bivalve Anodonta woodiana.</title>
        <authorList>
            <person name="Chen X."/>
        </authorList>
    </citation>
    <scope>NUCLEOTIDE SEQUENCE [LARGE SCALE GENOMIC DNA]</scope>
    <source>
        <strain evidence="1">MN2024</strain>
        <tissue evidence="1">Gills</tissue>
    </source>
</reference>
<accession>A0ABD3XN14</accession>
<dbReference type="Proteomes" id="UP001634394">
    <property type="component" value="Unassembled WGS sequence"/>
</dbReference>
<keyword evidence="2" id="KW-1185">Reference proteome</keyword>
<feature type="non-terminal residue" evidence="1">
    <location>
        <position position="1"/>
    </location>
</feature>
<organism evidence="1 2">
    <name type="scientific">Sinanodonta woodiana</name>
    <name type="common">Chinese pond mussel</name>
    <name type="synonym">Anodonta woodiana</name>
    <dbReference type="NCBI Taxonomy" id="1069815"/>
    <lineage>
        <taxon>Eukaryota</taxon>
        <taxon>Metazoa</taxon>
        <taxon>Spiralia</taxon>
        <taxon>Lophotrochozoa</taxon>
        <taxon>Mollusca</taxon>
        <taxon>Bivalvia</taxon>
        <taxon>Autobranchia</taxon>
        <taxon>Heteroconchia</taxon>
        <taxon>Palaeoheterodonta</taxon>
        <taxon>Unionida</taxon>
        <taxon>Unionoidea</taxon>
        <taxon>Unionidae</taxon>
        <taxon>Unioninae</taxon>
        <taxon>Sinanodonta</taxon>
    </lineage>
</organism>
<dbReference type="AlphaFoldDB" id="A0ABD3XN14"/>
<feature type="non-terminal residue" evidence="1">
    <location>
        <position position="110"/>
    </location>
</feature>
<protein>
    <recommendedName>
        <fullName evidence="3">Ig-like domain-containing protein</fullName>
    </recommendedName>
</protein>
<evidence type="ECO:0000313" key="2">
    <source>
        <dbReference type="Proteomes" id="UP001634394"/>
    </source>
</evidence>
<sequence>GATINFQSSSKVPVQGNSLQLSCLVFTTSQDVNYDTTWYSPQTSVELGKCYTQSMKCSGGTMTHKLTADVNGSYLNIQVLNRSLDEGRWRCIYTATGQVQVQADLNVIVY</sequence>
<dbReference type="SUPFAM" id="SSF48726">
    <property type="entry name" value="Immunoglobulin"/>
    <property type="match status" value="1"/>
</dbReference>
<dbReference type="InterPro" id="IPR013783">
    <property type="entry name" value="Ig-like_fold"/>
</dbReference>
<comment type="caution">
    <text evidence="1">The sequence shown here is derived from an EMBL/GenBank/DDBJ whole genome shotgun (WGS) entry which is preliminary data.</text>
</comment>
<name>A0ABD3XN14_SINWO</name>
<dbReference type="EMBL" id="JBJQND010000002">
    <property type="protein sequence ID" value="KAL3887586.1"/>
    <property type="molecule type" value="Genomic_DNA"/>
</dbReference>
<gene>
    <name evidence="1" type="ORF">ACJMK2_027525</name>
</gene>
<evidence type="ECO:0000313" key="1">
    <source>
        <dbReference type="EMBL" id="KAL3887586.1"/>
    </source>
</evidence>
<dbReference type="InterPro" id="IPR036179">
    <property type="entry name" value="Ig-like_dom_sf"/>
</dbReference>